<dbReference type="RefSeq" id="WP_015752662.1">
    <property type="nucleotide sequence ID" value="NC_013223.1"/>
</dbReference>
<reference evidence="6" key="1">
    <citation type="submission" date="2009-09" db="EMBL/GenBank/DDBJ databases">
        <title>The complete chromosome of Desulfohalobium retbaense DSM 5692.</title>
        <authorList>
            <consortium name="US DOE Joint Genome Institute (JGI-PGF)"/>
            <person name="Lucas S."/>
            <person name="Copeland A."/>
            <person name="Lapidus A."/>
            <person name="Glavina del Rio T."/>
            <person name="Dalin E."/>
            <person name="Tice H."/>
            <person name="Bruce D."/>
            <person name="Goodwin L."/>
            <person name="Pitluck S."/>
            <person name="Kyrpides N."/>
            <person name="Mavromatis K."/>
            <person name="Ivanova N."/>
            <person name="Mikhailova N."/>
            <person name="Munk A.C."/>
            <person name="Brettin T."/>
            <person name="Detter J.C."/>
            <person name="Han C."/>
            <person name="Tapia R."/>
            <person name="Larimer F."/>
            <person name="Land M."/>
            <person name="Hauser L."/>
            <person name="Markowitz V."/>
            <person name="Cheng J.-F."/>
            <person name="Hugenholtz P."/>
            <person name="Woyke T."/>
            <person name="Wu D."/>
            <person name="Spring S."/>
            <person name="Klenk H.-P."/>
            <person name="Eisen J.A."/>
        </authorList>
    </citation>
    <scope>NUCLEOTIDE SEQUENCE [LARGE SCALE GENOMIC DNA]</scope>
    <source>
        <strain evidence="6">DSM 5692</strain>
    </source>
</reference>
<dbReference type="HOGENOM" id="CLU_056776_3_2_7"/>
<dbReference type="Proteomes" id="UP000001052">
    <property type="component" value="Chromosome"/>
</dbReference>
<accession>C8X524</accession>
<evidence type="ECO:0000313" key="5">
    <source>
        <dbReference type="EMBL" id="ACV69521.1"/>
    </source>
</evidence>
<dbReference type="eggNOG" id="COG0537">
    <property type="taxonomic scope" value="Bacteria"/>
</dbReference>
<dbReference type="InterPro" id="IPR001310">
    <property type="entry name" value="Histidine_triad_HIT"/>
</dbReference>
<feature type="short sequence motif" description="Histidine triad motif" evidence="2 3">
    <location>
        <begin position="97"/>
        <end position="101"/>
    </location>
</feature>
<dbReference type="InterPro" id="IPR039384">
    <property type="entry name" value="HINT"/>
</dbReference>
<dbReference type="PANTHER" id="PTHR46648">
    <property type="entry name" value="HIT FAMILY PROTEIN 1"/>
    <property type="match status" value="1"/>
</dbReference>
<dbReference type="InterPro" id="IPR011146">
    <property type="entry name" value="HIT-like"/>
</dbReference>
<dbReference type="PROSITE" id="PS51084">
    <property type="entry name" value="HIT_2"/>
    <property type="match status" value="1"/>
</dbReference>
<feature type="domain" description="HIT" evidence="4">
    <location>
        <begin position="5"/>
        <end position="112"/>
    </location>
</feature>
<dbReference type="SUPFAM" id="SSF54197">
    <property type="entry name" value="HIT-like"/>
    <property type="match status" value="1"/>
</dbReference>
<proteinExistence type="predicted"/>
<evidence type="ECO:0000256" key="1">
    <source>
        <dbReference type="PIRSR" id="PIRSR601310-1"/>
    </source>
</evidence>
<dbReference type="GO" id="GO:0009117">
    <property type="term" value="P:nucleotide metabolic process"/>
    <property type="evidence" value="ECO:0007669"/>
    <property type="project" value="TreeGrafter"/>
</dbReference>
<evidence type="ECO:0000259" key="4">
    <source>
        <dbReference type="PROSITE" id="PS51084"/>
    </source>
</evidence>
<dbReference type="OrthoDB" id="9784774at2"/>
<dbReference type="PANTHER" id="PTHR46648:SF1">
    <property type="entry name" value="ADENOSINE 5'-MONOPHOSPHORAMIDASE HNT1"/>
    <property type="match status" value="1"/>
</dbReference>
<dbReference type="CDD" id="cd01277">
    <property type="entry name" value="HINT_subgroup"/>
    <property type="match status" value="1"/>
</dbReference>
<dbReference type="KEGG" id="drt:Dret_2237"/>
<evidence type="ECO:0000256" key="2">
    <source>
        <dbReference type="PIRSR" id="PIRSR601310-3"/>
    </source>
</evidence>
<gene>
    <name evidence="5" type="ordered locus">Dret_2237</name>
</gene>
<dbReference type="GO" id="GO:0003824">
    <property type="term" value="F:catalytic activity"/>
    <property type="evidence" value="ECO:0007669"/>
    <property type="project" value="InterPro"/>
</dbReference>
<dbReference type="PRINTS" id="PR00332">
    <property type="entry name" value="HISTRIAD"/>
</dbReference>
<dbReference type="STRING" id="485915.Dret_2237"/>
<feature type="active site" description="Tele-AMP-histidine intermediate" evidence="1">
    <location>
        <position position="99"/>
    </location>
</feature>
<dbReference type="Gene3D" id="3.30.428.10">
    <property type="entry name" value="HIT-like"/>
    <property type="match status" value="1"/>
</dbReference>
<dbReference type="InterPro" id="IPR036265">
    <property type="entry name" value="HIT-like_sf"/>
</dbReference>
<evidence type="ECO:0000256" key="3">
    <source>
        <dbReference type="PROSITE-ProRule" id="PRU00464"/>
    </source>
</evidence>
<dbReference type="AlphaFoldDB" id="C8X524"/>
<sequence>MQDCLFCKIVRGEIPSAQVFSSEHVLAFLDIGPIHKGHTLVIPKTHYATLWELPAALGQEMQEALQKVGQAVVQATAADGLNVVMNNFRAAGQLVDHAHWHLVPRFTEDGLRWWPQQEYESSESMEAVAQAIRETLQP</sequence>
<keyword evidence="6" id="KW-1185">Reference proteome</keyword>
<protein>
    <submittedName>
        <fullName evidence="5">Histidine triad (HIT) protein</fullName>
    </submittedName>
</protein>
<evidence type="ECO:0000313" key="6">
    <source>
        <dbReference type="Proteomes" id="UP000001052"/>
    </source>
</evidence>
<dbReference type="EMBL" id="CP001734">
    <property type="protein sequence ID" value="ACV69521.1"/>
    <property type="molecule type" value="Genomic_DNA"/>
</dbReference>
<name>C8X524_DESRD</name>
<organism evidence="5 6">
    <name type="scientific">Desulfohalobium retbaense (strain ATCC 49708 / DSM 5692 / JCM 16813 / HR100)</name>
    <dbReference type="NCBI Taxonomy" id="485915"/>
    <lineage>
        <taxon>Bacteria</taxon>
        <taxon>Pseudomonadati</taxon>
        <taxon>Thermodesulfobacteriota</taxon>
        <taxon>Desulfovibrionia</taxon>
        <taxon>Desulfovibrionales</taxon>
        <taxon>Desulfohalobiaceae</taxon>
        <taxon>Desulfohalobium</taxon>
    </lineage>
</organism>
<dbReference type="Pfam" id="PF01230">
    <property type="entry name" value="HIT"/>
    <property type="match status" value="1"/>
</dbReference>
<reference evidence="5 6" key="2">
    <citation type="journal article" date="2010" name="Stand. Genomic Sci.">
        <title>Complete genome sequence of Desulfohalobium retbaense type strain (HR(100)).</title>
        <authorList>
            <person name="Spring S."/>
            <person name="Nolan M."/>
            <person name="Lapidus A."/>
            <person name="Glavina Del Rio T."/>
            <person name="Copeland A."/>
            <person name="Tice H."/>
            <person name="Cheng J.F."/>
            <person name="Lucas S."/>
            <person name="Land M."/>
            <person name="Chen F."/>
            <person name="Bruce D."/>
            <person name="Goodwin L."/>
            <person name="Pitluck S."/>
            <person name="Ivanova N."/>
            <person name="Mavromatis K."/>
            <person name="Mikhailova N."/>
            <person name="Pati A."/>
            <person name="Chen A."/>
            <person name="Palaniappan K."/>
            <person name="Hauser L."/>
            <person name="Chang Y.J."/>
            <person name="Jeffries C.D."/>
            <person name="Munk C."/>
            <person name="Kiss H."/>
            <person name="Chain P."/>
            <person name="Han C."/>
            <person name="Brettin T."/>
            <person name="Detter J.C."/>
            <person name="Schuler E."/>
            <person name="Goker M."/>
            <person name="Rohde M."/>
            <person name="Bristow J."/>
            <person name="Eisen J.A."/>
            <person name="Markowitz V."/>
            <person name="Hugenholtz P."/>
            <person name="Kyrpides N.C."/>
            <person name="Klenk H.P."/>
        </authorList>
    </citation>
    <scope>NUCLEOTIDE SEQUENCE [LARGE SCALE GENOMIC DNA]</scope>
    <source>
        <strain evidence="5 6">DSM 5692</strain>
    </source>
</reference>